<protein>
    <submittedName>
        <fullName evidence="1">Uncharacterized protein</fullName>
    </submittedName>
</protein>
<organism evidence="1 2">
    <name type="scientific">Mycolicibacterium brisbanense</name>
    <dbReference type="NCBI Taxonomy" id="146020"/>
    <lineage>
        <taxon>Bacteria</taxon>
        <taxon>Bacillati</taxon>
        <taxon>Actinomycetota</taxon>
        <taxon>Actinomycetes</taxon>
        <taxon>Mycobacteriales</taxon>
        <taxon>Mycobacteriaceae</taxon>
        <taxon>Mycolicibacterium</taxon>
    </lineage>
</organism>
<dbReference type="EMBL" id="BCSX01000024">
    <property type="protein sequence ID" value="GAS88549.1"/>
    <property type="molecule type" value="Genomic_DNA"/>
</dbReference>
<keyword evidence="2" id="KW-1185">Reference proteome</keyword>
<accession>A0A124DZV7</accession>
<name>A0A124DZV7_9MYCO</name>
<gene>
    <name evidence="1" type="ORF">RMCB_2645</name>
</gene>
<evidence type="ECO:0000313" key="1">
    <source>
        <dbReference type="EMBL" id="GAS88549.1"/>
    </source>
</evidence>
<evidence type="ECO:0000313" key="2">
    <source>
        <dbReference type="Proteomes" id="UP000069620"/>
    </source>
</evidence>
<dbReference type="Proteomes" id="UP000069620">
    <property type="component" value="Unassembled WGS sequence"/>
</dbReference>
<sequence>MSDKSLNETLALASDIVNENIWRAAILSDEAKTSVVGGSVRTGAVPTATLPRPSSDDFDGACRMGVVWCR</sequence>
<dbReference type="RefSeq" id="WP_308213620.1">
    <property type="nucleotide sequence ID" value="NZ_BCSX01000024.1"/>
</dbReference>
<reference evidence="2" key="2">
    <citation type="submission" date="2016-02" db="EMBL/GenBank/DDBJ databases">
        <title>Draft genome sequence of five rapidly growing Mycobacterium species.</title>
        <authorList>
            <person name="Katahira K."/>
            <person name="Gotou Y."/>
            <person name="Iida K."/>
            <person name="Ogura Y."/>
            <person name="Hayashi T."/>
        </authorList>
    </citation>
    <scope>NUCLEOTIDE SEQUENCE [LARGE SCALE GENOMIC DNA]</scope>
    <source>
        <strain evidence="2">JCM15654</strain>
    </source>
</reference>
<dbReference type="AlphaFoldDB" id="A0A124DZV7"/>
<proteinExistence type="predicted"/>
<reference evidence="2" key="1">
    <citation type="journal article" date="2016" name="Genome Announc.">
        <title>Draft Genome Sequences of Five Rapidly Growing Mycobacterium Species, M. thermoresistibile, M. fortuitum subsp. acetamidolyticum, M. canariasense, M. brisbanense, and M. novocastrense.</title>
        <authorList>
            <person name="Katahira K."/>
            <person name="Ogura Y."/>
            <person name="Gotoh Y."/>
            <person name="Hayashi T."/>
        </authorList>
    </citation>
    <scope>NUCLEOTIDE SEQUENCE [LARGE SCALE GENOMIC DNA]</scope>
    <source>
        <strain evidence="2">JCM15654</strain>
    </source>
</reference>
<comment type="caution">
    <text evidence="1">The sequence shown here is derived from an EMBL/GenBank/DDBJ whole genome shotgun (WGS) entry which is preliminary data.</text>
</comment>